<feature type="compositionally biased region" description="Polar residues" evidence="1">
    <location>
        <begin position="284"/>
        <end position="298"/>
    </location>
</feature>
<feature type="region of interest" description="Disordered" evidence="1">
    <location>
        <begin position="141"/>
        <end position="163"/>
    </location>
</feature>
<comment type="caution">
    <text evidence="2">The sequence shown here is derived from an EMBL/GenBank/DDBJ whole genome shotgun (WGS) entry which is preliminary data.</text>
</comment>
<gene>
    <name evidence="2" type="ORF">BG015_007839</name>
</gene>
<organism evidence="2 3">
    <name type="scientific">Linnemannia schmuckeri</name>
    <dbReference type="NCBI Taxonomy" id="64567"/>
    <lineage>
        <taxon>Eukaryota</taxon>
        <taxon>Fungi</taxon>
        <taxon>Fungi incertae sedis</taxon>
        <taxon>Mucoromycota</taxon>
        <taxon>Mortierellomycotina</taxon>
        <taxon>Mortierellomycetes</taxon>
        <taxon>Mortierellales</taxon>
        <taxon>Mortierellaceae</taxon>
        <taxon>Linnemannia</taxon>
    </lineage>
</organism>
<feature type="region of interest" description="Disordered" evidence="1">
    <location>
        <begin position="366"/>
        <end position="407"/>
    </location>
</feature>
<keyword evidence="3" id="KW-1185">Reference proteome</keyword>
<sequence>MSNNNNNNSNNNNNDQDTPSTNTNGSNSRPIFTLTMDPNALEREIDQATQALHSTVNSLLNTMQSSVFGGLETLSREMSALEKSSRTYLEEHPLDKMVEKHVGHHAFPWSLRTDGPKKRYRITIEELPPLTEAEIQEQKERKALSVTRGGAREKGSVEGRDGEDFTITQGKVGTVDEGKTVITAAVAPGLLDWLLFTTHEDSFFRRLGSGAGESQVGGGGGGANIRELKDDTAAAVDNAAVTEEGQKAGGSGSGRVPALVEKVKQVGTSWEKDARHWWHRKRSNGQSESTSAADLSTDQQHHLFSGTSQSEQDQEEERLSHRWPRGRSWGRSESFSQTTVTRPDGTVEHRTVNTLNGETETVVKIQHPDGSVEETVTRQGNGHGRGDGRQRLFQWNNGRNEEYEDDRERDVIAAVVAEAVSTEKAAEFEKQQREQEGGRSWPPKAWSRRQGRDD</sequence>
<feature type="region of interest" description="Disordered" evidence="1">
    <location>
        <begin position="1"/>
        <end position="33"/>
    </location>
</feature>
<feature type="region of interest" description="Disordered" evidence="1">
    <location>
        <begin position="423"/>
        <end position="454"/>
    </location>
</feature>
<name>A0A9P5S1E7_9FUNG</name>
<feature type="compositionally biased region" description="Polar residues" evidence="1">
    <location>
        <begin position="15"/>
        <end position="30"/>
    </location>
</feature>
<feature type="compositionally biased region" description="Polar residues" evidence="1">
    <location>
        <begin position="331"/>
        <end position="341"/>
    </location>
</feature>
<dbReference type="AlphaFoldDB" id="A0A9P5S1E7"/>
<accession>A0A9P5S1E7</accession>
<evidence type="ECO:0000313" key="2">
    <source>
        <dbReference type="EMBL" id="KAF9150354.1"/>
    </source>
</evidence>
<feature type="compositionally biased region" description="Basic and acidic residues" evidence="1">
    <location>
        <begin position="150"/>
        <end position="163"/>
    </location>
</feature>
<dbReference type="EMBL" id="JAAAUQ010000426">
    <property type="protein sequence ID" value="KAF9150354.1"/>
    <property type="molecule type" value="Genomic_DNA"/>
</dbReference>
<feature type="compositionally biased region" description="Basic and acidic residues" evidence="1">
    <location>
        <begin position="424"/>
        <end position="437"/>
    </location>
</feature>
<reference evidence="2" key="1">
    <citation type="journal article" date="2020" name="Fungal Divers.">
        <title>Resolving the Mortierellaceae phylogeny through synthesis of multi-gene phylogenetics and phylogenomics.</title>
        <authorList>
            <person name="Vandepol N."/>
            <person name="Liber J."/>
            <person name="Desiro A."/>
            <person name="Na H."/>
            <person name="Kennedy M."/>
            <person name="Barry K."/>
            <person name="Grigoriev I.V."/>
            <person name="Miller A.N."/>
            <person name="O'Donnell K."/>
            <person name="Stajich J.E."/>
            <person name="Bonito G."/>
        </authorList>
    </citation>
    <scope>NUCLEOTIDE SEQUENCE</scope>
    <source>
        <strain evidence="2">NRRL 6426</strain>
    </source>
</reference>
<dbReference type="OrthoDB" id="2441427at2759"/>
<feature type="region of interest" description="Disordered" evidence="1">
    <location>
        <begin position="277"/>
        <end position="342"/>
    </location>
</feature>
<protein>
    <submittedName>
        <fullName evidence="2">Uncharacterized protein</fullName>
    </submittedName>
</protein>
<proteinExistence type="predicted"/>
<evidence type="ECO:0000313" key="3">
    <source>
        <dbReference type="Proteomes" id="UP000748756"/>
    </source>
</evidence>
<feature type="compositionally biased region" description="Low complexity" evidence="1">
    <location>
        <begin position="1"/>
        <end position="14"/>
    </location>
</feature>
<evidence type="ECO:0000256" key="1">
    <source>
        <dbReference type="SAM" id="MobiDB-lite"/>
    </source>
</evidence>
<dbReference type="Proteomes" id="UP000748756">
    <property type="component" value="Unassembled WGS sequence"/>
</dbReference>